<organism evidence="1">
    <name type="scientific">Rhizopus microsporus var. microsporus</name>
    <dbReference type="NCBI Taxonomy" id="86635"/>
    <lineage>
        <taxon>Eukaryota</taxon>
        <taxon>Fungi</taxon>
        <taxon>Fungi incertae sedis</taxon>
        <taxon>Mucoromycota</taxon>
        <taxon>Mucoromycotina</taxon>
        <taxon>Mucoromycetes</taxon>
        <taxon>Mucorales</taxon>
        <taxon>Mucorineae</taxon>
        <taxon>Rhizopodaceae</taxon>
        <taxon>Rhizopus</taxon>
    </lineage>
</organism>
<dbReference type="Proteomes" id="UP000242414">
    <property type="component" value="Unassembled WGS sequence"/>
</dbReference>
<protein>
    <recommendedName>
        <fullName evidence="2">FAR1 domain-containing protein</fullName>
    </recommendedName>
</protein>
<accession>A0A1X0R2J8</accession>
<evidence type="ECO:0008006" key="2">
    <source>
        <dbReference type="Google" id="ProtNLM"/>
    </source>
</evidence>
<dbReference type="EMBL" id="KV921928">
    <property type="protein sequence ID" value="ORE06196.1"/>
    <property type="molecule type" value="Genomic_DNA"/>
</dbReference>
<dbReference type="VEuPathDB" id="FungiDB:BCV72DRAFT_262886"/>
<gene>
    <name evidence="1" type="ORF">BCV72DRAFT_262886</name>
</gene>
<reference evidence="1" key="1">
    <citation type="journal article" date="2016" name="Proc. Natl. Acad. Sci. U.S.A.">
        <title>Lipid metabolic changes in an early divergent fungus govern the establishment of a mutualistic symbiosis with endobacteria.</title>
        <authorList>
            <person name="Lastovetsky O.A."/>
            <person name="Gaspar M.L."/>
            <person name="Mondo S.J."/>
            <person name="LaButti K.M."/>
            <person name="Sandor L."/>
            <person name="Grigoriev I.V."/>
            <person name="Henry S.A."/>
            <person name="Pawlowska T.E."/>
        </authorList>
    </citation>
    <scope>NUCLEOTIDE SEQUENCE [LARGE SCALE GENOMIC DNA]</scope>
    <source>
        <strain evidence="1">ATCC 52814</strain>
    </source>
</reference>
<proteinExistence type="predicted"/>
<dbReference type="AlphaFoldDB" id="A0A1X0R2J8"/>
<name>A0A1X0R2J8_RHIZD</name>
<dbReference type="OrthoDB" id="2282309at2759"/>
<evidence type="ECO:0000313" key="1">
    <source>
        <dbReference type="EMBL" id="ORE06196.1"/>
    </source>
</evidence>
<sequence>MSENLVLKQYISFPREITVNIDSWKNIIENSPAHHAVCWIYKSKSNGDMSTFNEEGQPMPKRAYKSRAGVQAEDESSKSQPIQKPSKKIGCRCYITVTCYFVTPNQVTIKLHNEHNHLIGSLDDISFLPLSDNTKEVILQELREDYGRRDIRAAIHCHFNERIRDLFSEAASSSSSSVYAVHRDQFVHSEDVYNIYRKIQELSYKKHNERDPYAFLTYPLTSILSPIKTSIYDIIEDGAGNTNNSDDDCDNVESNKDATSSDVVGIGYARKSVAKEIDVFRSHLLQLMVDKLHFRLKCQEVYVSSCCAANDTNLNRDSPSFQTIHASLKGCQGASPI</sequence>